<sequence>MEEGYISQENFAHINPYLQDLRSLSEDTFMTNSSSNGINDQIVDHHRKDASDDYTTEVSAALDNLMIISDEMPSSHTNTYKESDSLFIPKHSFLPNYQKVSEETQNNQYDSTILSNGNW</sequence>
<proteinExistence type="predicted"/>
<comment type="caution">
    <text evidence="1">The sequence shown here is derived from an EMBL/GenBank/DDBJ whole genome shotgun (WGS) entry which is preliminary data.</text>
</comment>
<protein>
    <submittedName>
        <fullName evidence="1">Uncharacterized protein</fullName>
    </submittedName>
</protein>
<dbReference type="EMBL" id="BLAL01000044">
    <property type="protein sequence ID" value="GES79446.1"/>
    <property type="molecule type" value="Genomic_DNA"/>
</dbReference>
<accession>A0A8H3QHF8</accession>
<gene>
    <name evidence="1" type="ORF">RCL2_000674900</name>
</gene>
<dbReference type="AlphaFoldDB" id="A0A8H3QHF8"/>
<reference evidence="1" key="1">
    <citation type="submission" date="2019-10" db="EMBL/GenBank/DDBJ databases">
        <title>Conservation and host-specific expression of non-tandemly repeated heterogenous ribosome RNA gene in arbuscular mycorrhizal fungi.</title>
        <authorList>
            <person name="Maeda T."/>
            <person name="Kobayashi Y."/>
            <person name="Nakagawa T."/>
            <person name="Ezawa T."/>
            <person name="Yamaguchi K."/>
            <person name="Bino T."/>
            <person name="Nishimoto Y."/>
            <person name="Shigenobu S."/>
            <person name="Kawaguchi M."/>
        </authorList>
    </citation>
    <scope>NUCLEOTIDE SEQUENCE</scope>
    <source>
        <strain evidence="1">HR1</strain>
    </source>
</reference>
<evidence type="ECO:0000313" key="1">
    <source>
        <dbReference type="EMBL" id="GES79446.1"/>
    </source>
</evidence>
<evidence type="ECO:0000313" key="2">
    <source>
        <dbReference type="Proteomes" id="UP000615446"/>
    </source>
</evidence>
<dbReference type="Proteomes" id="UP000615446">
    <property type="component" value="Unassembled WGS sequence"/>
</dbReference>
<name>A0A8H3QHF8_9GLOM</name>
<organism evidence="1 2">
    <name type="scientific">Rhizophagus clarus</name>
    <dbReference type="NCBI Taxonomy" id="94130"/>
    <lineage>
        <taxon>Eukaryota</taxon>
        <taxon>Fungi</taxon>
        <taxon>Fungi incertae sedis</taxon>
        <taxon>Mucoromycota</taxon>
        <taxon>Glomeromycotina</taxon>
        <taxon>Glomeromycetes</taxon>
        <taxon>Glomerales</taxon>
        <taxon>Glomeraceae</taxon>
        <taxon>Rhizophagus</taxon>
    </lineage>
</organism>